<sequence length="184" mass="22697">MKHNFEVKILIKENLDEDDKTYIQKVINKLKKRYGIIQEGNIYYRNEVKKFDDYPYSVSFALRVSRYTRYFEIFQFNNIAIGEYNRMEFEPKVWKERHNIEVVIFLKQDLSEEDETYILNEIEKYKKELGIIQDGNLFYRNERKLLDDFQFILKFGYKMSKYKKKYFEVLYLNSMVEGLYNHEL</sequence>
<proteinExistence type="predicted"/>
<evidence type="ECO:0000313" key="1">
    <source>
        <dbReference type="EMBL" id="EHC02722.1"/>
    </source>
</evidence>
<dbReference type="RefSeq" id="WP_004195522.1">
    <property type="nucleotide sequence ID" value="NZ_AEYY01000040.1"/>
</dbReference>
<dbReference type="EMBL" id="AEYY01000040">
    <property type="protein sequence ID" value="EHC02722.1"/>
    <property type="molecule type" value="Genomic_DNA"/>
</dbReference>
<dbReference type="AlphaFoldDB" id="A0AA87F7Y9"/>
<protein>
    <submittedName>
        <fullName evidence="1">Uncharacterized protein</fullName>
    </submittedName>
</protein>
<dbReference type="Proteomes" id="UP000004014">
    <property type="component" value="Unassembled WGS sequence"/>
</dbReference>
<evidence type="ECO:0000313" key="2">
    <source>
        <dbReference type="Proteomes" id="UP000004014"/>
    </source>
</evidence>
<organism evidence="1 2">
    <name type="scientific">Streptococcus suis R61</name>
    <dbReference type="NCBI Taxonomy" id="996306"/>
    <lineage>
        <taxon>Bacteria</taxon>
        <taxon>Bacillati</taxon>
        <taxon>Bacillota</taxon>
        <taxon>Bacilli</taxon>
        <taxon>Lactobacillales</taxon>
        <taxon>Streptococcaceae</taxon>
        <taxon>Streptococcus</taxon>
    </lineage>
</organism>
<accession>A0AA87F7Y9</accession>
<reference evidence="1 2" key="1">
    <citation type="submission" date="2011-03" db="EMBL/GenBank/DDBJ databases">
        <title>Deep-sequencing identification of multiple resistance mechanism for the high antibiotic-resistance strain Streptococcus suis R61.</title>
        <authorList>
            <person name="Hu P."/>
            <person name="Yang M."/>
            <person name="Jin M."/>
            <person name="Xiao J."/>
        </authorList>
    </citation>
    <scope>NUCLEOTIDE SEQUENCE [LARGE SCALE GENOMIC DNA]</scope>
    <source>
        <strain evidence="1 2">R61</strain>
    </source>
</reference>
<gene>
    <name evidence="1" type="ORF">SSUR61_1469</name>
</gene>
<name>A0AA87F7Y9_STRSU</name>
<comment type="caution">
    <text evidence="1">The sequence shown here is derived from an EMBL/GenBank/DDBJ whole genome shotgun (WGS) entry which is preliminary data.</text>
</comment>